<organism evidence="5 6">
    <name type="scientific">Corynebacterium choanae</name>
    <dbReference type="NCBI Taxonomy" id="1862358"/>
    <lineage>
        <taxon>Bacteria</taxon>
        <taxon>Bacillati</taxon>
        <taxon>Actinomycetota</taxon>
        <taxon>Actinomycetes</taxon>
        <taxon>Mycobacteriales</taxon>
        <taxon>Corynebacteriaceae</taxon>
        <taxon>Corynebacterium</taxon>
    </lineage>
</organism>
<dbReference type="Pfam" id="PF03816">
    <property type="entry name" value="LytR_cpsA_psr"/>
    <property type="match status" value="1"/>
</dbReference>
<dbReference type="EMBL" id="CP033896">
    <property type="protein sequence ID" value="AZA12521.1"/>
    <property type="molecule type" value="Genomic_DNA"/>
</dbReference>
<evidence type="ECO:0000256" key="2">
    <source>
        <dbReference type="SAM" id="MobiDB-lite"/>
    </source>
</evidence>
<dbReference type="InterPro" id="IPR004474">
    <property type="entry name" value="LytR_CpsA_psr"/>
</dbReference>
<keyword evidence="3" id="KW-1133">Transmembrane helix</keyword>
<proteinExistence type="inferred from homology"/>
<feature type="region of interest" description="Disordered" evidence="2">
    <location>
        <begin position="1"/>
        <end position="167"/>
    </location>
</feature>
<keyword evidence="3" id="KW-0472">Membrane</keyword>
<dbReference type="RefSeq" id="WP_123925675.1">
    <property type="nucleotide sequence ID" value="NZ_CP033896.1"/>
</dbReference>
<feature type="compositionally biased region" description="Basic and acidic residues" evidence="2">
    <location>
        <begin position="15"/>
        <end position="31"/>
    </location>
</feature>
<dbReference type="PANTHER" id="PTHR33392">
    <property type="entry name" value="POLYISOPRENYL-TEICHOIC ACID--PEPTIDOGLYCAN TEICHOIC ACID TRANSFERASE TAGU"/>
    <property type="match status" value="1"/>
</dbReference>
<dbReference type="PANTHER" id="PTHR33392:SF6">
    <property type="entry name" value="POLYISOPRENYL-TEICHOIC ACID--PEPTIDOGLYCAN TEICHOIC ACID TRANSFERASE TAGU"/>
    <property type="match status" value="1"/>
</dbReference>
<reference evidence="5 6" key="1">
    <citation type="submission" date="2018-11" db="EMBL/GenBank/DDBJ databases">
        <authorList>
            <person name="Kleinhagauer T."/>
            <person name="Glaeser S.P."/>
            <person name="Spergser J."/>
            <person name="Ruckert C."/>
            <person name="Kaempfer P."/>
            <person name="Busse H.-J."/>
        </authorList>
    </citation>
    <scope>NUCLEOTIDE SEQUENCE [LARGE SCALE GENOMIC DNA]</scope>
    <source>
        <strain evidence="5 6">200CH</strain>
    </source>
</reference>
<evidence type="ECO:0000313" key="5">
    <source>
        <dbReference type="EMBL" id="AZA12521.1"/>
    </source>
</evidence>
<accession>A0A3G6J371</accession>
<name>A0A3G6J371_9CORY</name>
<dbReference type="KEGG" id="ccho:CCHOA_00460"/>
<sequence>MNSQGTSRPQPPAGDEYHRDRYGRILRDRYGRPVRRRHSNVPPPPPGKPATTPPVSGNQHPARPQSPDQPSADGYRRGTPRSPGNERRYPQTGAAHAPQAGFGTPAPVDNATRALPLPTTPPTTNQGSAQRWRQAQPVAPSRPATPPVPPAPTGRAEKRRPRRRRTGRGCITKLLTLIVVTVLALGAAMLAVDSSINRVAASPAPHIGQTRGTNWLLVGSDSRTGLTEQQVQTLGTGGDLGSTRTDTIMVLHLERGTPATLLSIPRDSYVEIPGYGFDKINAAFTFGGPQLLATTVENSTGLRIDHYMEIGFGGFAAIVDAVGGVTMCLEEPIDDPLANINLPAGCQSLAGPAALGYVRSRNFARGDLDRVEHQRAFIAALVDTIASPAVWLNPFRLIPLMKAGAASVTLGTGDHVWQLLPAAKALLQQPATETVPIGSFLDTEVGSVVTWEDPAAYELFNSLGANW</sequence>
<feature type="compositionally biased region" description="Pro residues" evidence="2">
    <location>
        <begin position="143"/>
        <end position="152"/>
    </location>
</feature>
<evidence type="ECO:0000313" key="6">
    <source>
        <dbReference type="Proteomes" id="UP000269019"/>
    </source>
</evidence>
<keyword evidence="6" id="KW-1185">Reference proteome</keyword>
<feature type="domain" description="Cell envelope-related transcriptional attenuator" evidence="4">
    <location>
        <begin position="244"/>
        <end position="386"/>
    </location>
</feature>
<feature type="compositionally biased region" description="Basic residues" evidence="2">
    <location>
        <begin position="157"/>
        <end position="167"/>
    </location>
</feature>
<gene>
    <name evidence="5" type="primary">msrR</name>
    <name evidence="5" type="ORF">CCHOA_00460</name>
</gene>
<dbReference type="AlphaFoldDB" id="A0A3G6J371"/>
<dbReference type="Gene3D" id="3.40.630.190">
    <property type="entry name" value="LCP protein"/>
    <property type="match status" value="1"/>
</dbReference>
<dbReference type="InterPro" id="IPR050922">
    <property type="entry name" value="LytR/CpsA/Psr_CW_biosynth"/>
</dbReference>
<feature type="transmembrane region" description="Helical" evidence="3">
    <location>
        <begin position="170"/>
        <end position="192"/>
    </location>
</feature>
<feature type="compositionally biased region" description="Pro residues" evidence="2">
    <location>
        <begin position="41"/>
        <end position="52"/>
    </location>
</feature>
<evidence type="ECO:0000256" key="3">
    <source>
        <dbReference type="SAM" id="Phobius"/>
    </source>
</evidence>
<evidence type="ECO:0000256" key="1">
    <source>
        <dbReference type="ARBA" id="ARBA00006068"/>
    </source>
</evidence>
<comment type="similarity">
    <text evidence="1">Belongs to the LytR/CpsA/Psr (LCP) family.</text>
</comment>
<dbReference type="Proteomes" id="UP000269019">
    <property type="component" value="Chromosome"/>
</dbReference>
<dbReference type="OrthoDB" id="9782542at2"/>
<keyword evidence="3" id="KW-0812">Transmembrane</keyword>
<evidence type="ECO:0000259" key="4">
    <source>
        <dbReference type="Pfam" id="PF03816"/>
    </source>
</evidence>
<protein>
    <submittedName>
        <fullName evidence="5">Regulatory protein MsrR</fullName>
    </submittedName>
</protein>
<dbReference type="NCBIfam" id="TIGR00350">
    <property type="entry name" value="lytR_cpsA_psr"/>
    <property type="match status" value="1"/>
</dbReference>